<dbReference type="Proteomes" id="UP001239795">
    <property type="component" value="Unassembled WGS sequence"/>
</dbReference>
<sequence>MRKTPQSDRSIIPRSPVSSGLLPYRCGTPSLPSPTSSRSYKANRKKPPADAGTVIKEWLLSRFALGDLNSVDLRTNTTKQYTVKDLFKSSRADLAM</sequence>
<evidence type="ECO:0000313" key="2">
    <source>
        <dbReference type="EMBL" id="KAK1465706.1"/>
    </source>
</evidence>
<comment type="caution">
    <text evidence="2">The sequence shown here is derived from an EMBL/GenBank/DDBJ whole genome shotgun (WGS) entry which is preliminary data.</text>
</comment>
<feature type="compositionally biased region" description="Low complexity" evidence="1">
    <location>
        <begin position="28"/>
        <end position="39"/>
    </location>
</feature>
<dbReference type="EMBL" id="MLGG01000004">
    <property type="protein sequence ID" value="KAK1465706.1"/>
    <property type="molecule type" value="Genomic_DNA"/>
</dbReference>
<evidence type="ECO:0000313" key="3">
    <source>
        <dbReference type="Proteomes" id="UP001239795"/>
    </source>
</evidence>
<proteinExistence type="predicted"/>
<feature type="region of interest" description="Disordered" evidence="1">
    <location>
        <begin position="1"/>
        <end position="49"/>
    </location>
</feature>
<protein>
    <submittedName>
        <fullName evidence="2">Uncharacterized protein</fullName>
    </submittedName>
</protein>
<dbReference type="AlphaFoldDB" id="A0AAI9V111"/>
<name>A0AAI9V111_9PEZI</name>
<reference evidence="2 3" key="1">
    <citation type="submission" date="2016-10" db="EMBL/GenBank/DDBJ databases">
        <title>The genome sequence of Colletotrichum fioriniae PJ7.</title>
        <authorList>
            <person name="Baroncelli R."/>
        </authorList>
    </citation>
    <scope>NUCLEOTIDE SEQUENCE [LARGE SCALE GENOMIC DNA]</scope>
    <source>
        <strain evidence="2">Col 31</strain>
    </source>
</reference>
<organism evidence="2 3">
    <name type="scientific">Colletotrichum melonis</name>
    <dbReference type="NCBI Taxonomy" id="1209925"/>
    <lineage>
        <taxon>Eukaryota</taxon>
        <taxon>Fungi</taxon>
        <taxon>Dikarya</taxon>
        <taxon>Ascomycota</taxon>
        <taxon>Pezizomycotina</taxon>
        <taxon>Sordariomycetes</taxon>
        <taxon>Hypocreomycetidae</taxon>
        <taxon>Glomerellales</taxon>
        <taxon>Glomerellaceae</taxon>
        <taxon>Colletotrichum</taxon>
        <taxon>Colletotrichum acutatum species complex</taxon>
    </lineage>
</organism>
<keyword evidence="3" id="KW-1185">Reference proteome</keyword>
<gene>
    <name evidence="2" type="ORF">CMEL01_11698</name>
</gene>
<evidence type="ECO:0000256" key="1">
    <source>
        <dbReference type="SAM" id="MobiDB-lite"/>
    </source>
</evidence>
<accession>A0AAI9V111</accession>